<dbReference type="STRING" id="1434701.SAMN05443634_10428"/>
<dbReference type="EMBL" id="BMFL01000002">
    <property type="protein sequence ID" value="GGE90030.1"/>
    <property type="molecule type" value="Genomic_DNA"/>
</dbReference>
<sequence>MKIIIFSFFFVLTSITGCTQEKKDNSTLVSSKNKMVNSIPFLTKQKDFIYVDKTSLKPLTSQKFINASTFTPTGFATVENEKNEYAIIDENGKIVLDFSPQTISLDVVNGLTFYKKEIEYEKKMPIWKWDWNILGGDIEKEQTYHKVEIGVLESKQILLNEDIPYLDDYFYLNFISVNENHVYWNGTLYEIKKSRLNKIDNDIVELLENSRFIKESNKTYSIYELNNKKAIHNGLNGIETLSIQFGKETITLNAINKERYEPEVPKLLIDNKTNNIYAFPQYEKVFPKQIRKATSSQIDFIKKTSLIYSITNSPYFLLGVFDYDDDVWAFDWLYIDTKGNVVDNIDTYNFKVLDQIGYLVWPDAKMIIPHQYIEKNWKVGKINSYEGMNNLYIIRVEDVSKKLRMKGLWNKEKNTWEIKPEYYAITVLDAEKEIYALQKEENSLYTLYDNKNKKNIGSKSYKSINSEGLVNVKLNSGEDIYYYIDIYSGKEYKEN</sequence>
<dbReference type="Proteomes" id="UP000650994">
    <property type="component" value="Unassembled WGS sequence"/>
</dbReference>
<evidence type="ECO:0000313" key="2">
    <source>
        <dbReference type="EMBL" id="SHK84566.1"/>
    </source>
</evidence>
<reference evidence="3" key="2">
    <citation type="submission" date="2016-11" db="EMBL/GenBank/DDBJ databases">
        <authorList>
            <person name="Varghese N."/>
            <person name="Submissions S."/>
        </authorList>
    </citation>
    <scope>NUCLEOTIDE SEQUENCE [LARGE SCALE GENOMIC DNA]</scope>
    <source>
        <strain evidence="3">DSM 27989</strain>
    </source>
</reference>
<proteinExistence type="predicted"/>
<gene>
    <name evidence="1" type="ORF">GCM10010984_04640</name>
    <name evidence="2" type="ORF">SAMN05443634_10428</name>
</gene>
<reference evidence="2" key="3">
    <citation type="submission" date="2016-11" db="EMBL/GenBank/DDBJ databases">
        <authorList>
            <person name="Jaros S."/>
            <person name="Januszkiewicz K."/>
            <person name="Wedrychowicz H."/>
        </authorList>
    </citation>
    <scope>NUCLEOTIDE SEQUENCE [LARGE SCALE GENOMIC DNA]</scope>
    <source>
        <strain evidence="2">DSM 27989</strain>
    </source>
</reference>
<evidence type="ECO:0000313" key="4">
    <source>
        <dbReference type="Proteomes" id="UP000650994"/>
    </source>
</evidence>
<dbReference type="Proteomes" id="UP000184120">
    <property type="component" value="Unassembled WGS sequence"/>
</dbReference>
<accession>A0A1M6VTC5</accession>
<reference evidence="4" key="4">
    <citation type="journal article" date="2019" name="Int. J. Syst. Evol. Microbiol.">
        <title>The Global Catalogue of Microorganisms (GCM) 10K type strain sequencing project: providing services to taxonomists for standard genome sequencing and annotation.</title>
        <authorList>
            <consortium name="The Broad Institute Genomics Platform"/>
            <consortium name="The Broad Institute Genome Sequencing Center for Infectious Disease"/>
            <person name="Wu L."/>
            <person name="Ma J."/>
        </authorList>
    </citation>
    <scope>NUCLEOTIDE SEQUENCE [LARGE SCALE GENOMIC DNA]</scope>
    <source>
        <strain evidence="4">CGMCC 1.12707</strain>
    </source>
</reference>
<name>A0A1M6VTC5_9FLAO</name>
<reference evidence="1" key="1">
    <citation type="journal article" date="2014" name="Int. J. Syst. Evol. Microbiol.">
        <title>Complete genome of a new Firmicutes species belonging to the dominant human colonic microbiota ('Ruminococcus bicirculans') reveals two chromosomes and a selective capacity to utilize plant glucans.</title>
        <authorList>
            <consortium name="NISC Comparative Sequencing Program"/>
            <person name="Wegmann U."/>
            <person name="Louis P."/>
            <person name="Goesmann A."/>
            <person name="Henrissat B."/>
            <person name="Duncan S.H."/>
            <person name="Flint H.J."/>
        </authorList>
    </citation>
    <scope>NUCLEOTIDE SEQUENCE</scope>
    <source>
        <strain evidence="1">CGMCC 1.12707</strain>
    </source>
</reference>
<dbReference type="RefSeq" id="WP_072930399.1">
    <property type="nucleotide sequence ID" value="NZ_BMFL01000002.1"/>
</dbReference>
<evidence type="ECO:0000313" key="3">
    <source>
        <dbReference type="Proteomes" id="UP000184120"/>
    </source>
</evidence>
<organism evidence="2 3">
    <name type="scientific">Chishuiella changwenlii</name>
    <dbReference type="NCBI Taxonomy" id="1434701"/>
    <lineage>
        <taxon>Bacteria</taxon>
        <taxon>Pseudomonadati</taxon>
        <taxon>Bacteroidota</taxon>
        <taxon>Flavobacteriia</taxon>
        <taxon>Flavobacteriales</taxon>
        <taxon>Weeksellaceae</taxon>
        <taxon>Chishuiella</taxon>
    </lineage>
</organism>
<dbReference type="OrthoDB" id="1420171at2"/>
<dbReference type="PROSITE" id="PS51257">
    <property type="entry name" value="PROKAR_LIPOPROTEIN"/>
    <property type="match status" value="1"/>
</dbReference>
<protein>
    <recommendedName>
        <fullName evidence="5">WG containing repeat-containing protein</fullName>
    </recommendedName>
</protein>
<keyword evidence="4" id="KW-1185">Reference proteome</keyword>
<evidence type="ECO:0000313" key="1">
    <source>
        <dbReference type="EMBL" id="GGE90030.1"/>
    </source>
</evidence>
<dbReference type="AlphaFoldDB" id="A0A1M6VTC5"/>
<evidence type="ECO:0008006" key="5">
    <source>
        <dbReference type="Google" id="ProtNLM"/>
    </source>
</evidence>
<reference evidence="1" key="5">
    <citation type="submission" date="2024-05" db="EMBL/GenBank/DDBJ databases">
        <authorList>
            <person name="Sun Q."/>
            <person name="Zhou Y."/>
        </authorList>
    </citation>
    <scope>NUCLEOTIDE SEQUENCE</scope>
    <source>
        <strain evidence="1">CGMCC 1.12707</strain>
    </source>
</reference>
<dbReference type="EMBL" id="FRBH01000004">
    <property type="protein sequence ID" value="SHK84566.1"/>
    <property type="molecule type" value="Genomic_DNA"/>
</dbReference>